<sequence>MNGEAQDVHELPSTSTADLPCDRSGPYRIVLLYLQSATHSMNYRRNVYEFPNFKGYTQSVDLNIDMVTYHLTADGQGLDLIPKDALQPDFTSWFPIQVIGDGNSLPRSASVAFFGTETDHQEIRARGMCLHVKKYTSNVYLNRGIDLPKKRS</sequence>
<accession>A0A6J8C8J9</accession>
<dbReference type="Proteomes" id="UP000507470">
    <property type="component" value="Unassembled WGS sequence"/>
</dbReference>
<dbReference type="OrthoDB" id="10043303at2759"/>
<evidence type="ECO:0000313" key="1">
    <source>
        <dbReference type="EMBL" id="CAC5391310.1"/>
    </source>
</evidence>
<dbReference type="EMBL" id="CACVKT020004692">
    <property type="protein sequence ID" value="CAC5391310.1"/>
    <property type="molecule type" value="Genomic_DNA"/>
</dbReference>
<dbReference type="AlphaFoldDB" id="A0A6J8C8J9"/>
<proteinExistence type="predicted"/>
<gene>
    <name evidence="1" type="ORF">MCOR_26321</name>
</gene>
<keyword evidence="2" id="KW-1185">Reference proteome</keyword>
<organism evidence="1 2">
    <name type="scientific">Mytilus coruscus</name>
    <name type="common">Sea mussel</name>
    <dbReference type="NCBI Taxonomy" id="42192"/>
    <lineage>
        <taxon>Eukaryota</taxon>
        <taxon>Metazoa</taxon>
        <taxon>Spiralia</taxon>
        <taxon>Lophotrochozoa</taxon>
        <taxon>Mollusca</taxon>
        <taxon>Bivalvia</taxon>
        <taxon>Autobranchia</taxon>
        <taxon>Pteriomorphia</taxon>
        <taxon>Mytilida</taxon>
        <taxon>Mytiloidea</taxon>
        <taxon>Mytilidae</taxon>
        <taxon>Mytilinae</taxon>
        <taxon>Mytilus</taxon>
    </lineage>
</organism>
<name>A0A6J8C8J9_MYTCO</name>
<evidence type="ECO:0000313" key="2">
    <source>
        <dbReference type="Proteomes" id="UP000507470"/>
    </source>
</evidence>
<reference evidence="1 2" key="1">
    <citation type="submission" date="2020-06" db="EMBL/GenBank/DDBJ databases">
        <authorList>
            <person name="Li R."/>
            <person name="Bekaert M."/>
        </authorList>
    </citation>
    <scope>NUCLEOTIDE SEQUENCE [LARGE SCALE GENOMIC DNA]</scope>
    <source>
        <strain evidence="2">wild</strain>
    </source>
</reference>
<protein>
    <submittedName>
        <fullName evidence="1">Uncharacterized protein</fullName>
    </submittedName>
</protein>